<organism evidence="7 8">
    <name type="scientific">Steinernema hermaphroditum</name>
    <dbReference type="NCBI Taxonomy" id="289476"/>
    <lineage>
        <taxon>Eukaryota</taxon>
        <taxon>Metazoa</taxon>
        <taxon>Ecdysozoa</taxon>
        <taxon>Nematoda</taxon>
        <taxon>Chromadorea</taxon>
        <taxon>Rhabditida</taxon>
        <taxon>Tylenchina</taxon>
        <taxon>Panagrolaimomorpha</taxon>
        <taxon>Strongyloidoidea</taxon>
        <taxon>Steinernematidae</taxon>
        <taxon>Steinernema</taxon>
    </lineage>
</organism>
<accession>A0AA39LG27</accession>
<comment type="caution">
    <text evidence="7">The sequence shown here is derived from an EMBL/GenBank/DDBJ whole genome shotgun (WGS) entry which is preliminary data.</text>
</comment>
<dbReference type="GO" id="GO:0061630">
    <property type="term" value="F:ubiquitin protein ligase activity"/>
    <property type="evidence" value="ECO:0007669"/>
    <property type="project" value="InterPro"/>
</dbReference>
<dbReference type="Proteomes" id="UP001175271">
    <property type="component" value="Unassembled WGS sequence"/>
</dbReference>
<keyword evidence="3 6" id="KW-0812">Transmembrane</keyword>
<evidence type="ECO:0000313" key="8">
    <source>
        <dbReference type="Proteomes" id="UP001175271"/>
    </source>
</evidence>
<dbReference type="GO" id="GO:0016567">
    <property type="term" value="P:protein ubiquitination"/>
    <property type="evidence" value="ECO:0007669"/>
    <property type="project" value="InterPro"/>
</dbReference>
<evidence type="ECO:0000256" key="3">
    <source>
        <dbReference type="ARBA" id="ARBA00022692"/>
    </source>
</evidence>
<feature type="transmembrane region" description="Helical" evidence="6">
    <location>
        <begin position="6"/>
        <end position="26"/>
    </location>
</feature>
<keyword evidence="8" id="KW-1185">Reference proteome</keyword>
<gene>
    <name evidence="7" type="ORF">QR680_001697</name>
</gene>
<feature type="transmembrane region" description="Helical" evidence="6">
    <location>
        <begin position="62"/>
        <end position="83"/>
    </location>
</feature>
<proteinExistence type="inferred from homology"/>
<name>A0AA39LG27_9BILA</name>
<evidence type="ECO:0000256" key="2">
    <source>
        <dbReference type="ARBA" id="ARBA00007332"/>
    </source>
</evidence>
<evidence type="ECO:0000256" key="6">
    <source>
        <dbReference type="SAM" id="Phobius"/>
    </source>
</evidence>
<protein>
    <recommendedName>
        <fullName evidence="9">Transmembrane protein 129</fullName>
    </recommendedName>
</protein>
<evidence type="ECO:0000256" key="5">
    <source>
        <dbReference type="ARBA" id="ARBA00023136"/>
    </source>
</evidence>
<dbReference type="PANTHER" id="PTHR31322:SF2">
    <property type="entry name" value="E3 UBIQUITIN-PROTEIN LIGASE TM129"/>
    <property type="match status" value="1"/>
</dbReference>
<reference evidence="7" key="1">
    <citation type="submission" date="2023-06" db="EMBL/GenBank/DDBJ databases">
        <title>Genomic analysis of the entomopathogenic nematode Steinernema hermaphroditum.</title>
        <authorList>
            <person name="Schwarz E.M."/>
            <person name="Heppert J.K."/>
            <person name="Baniya A."/>
            <person name="Schwartz H.T."/>
            <person name="Tan C.-H."/>
            <person name="Antoshechkin I."/>
            <person name="Sternberg P.W."/>
            <person name="Goodrich-Blair H."/>
            <person name="Dillman A.R."/>
        </authorList>
    </citation>
    <scope>NUCLEOTIDE SEQUENCE</scope>
    <source>
        <strain evidence="7">PS9179</strain>
        <tissue evidence="7">Whole animal</tissue>
    </source>
</reference>
<dbReference type="EMBL" id="JAUCMV010000005">
    <property type="protein sequence ID" value="KAK0396376.1"/>
    <property type="molecule type" value="Genomic_DNA"/>
</dbReference>
<dbReference type="AlphaFoldDB" id="A0AA39LG27"/>
<comment type="similarity">
    <text evidence="2">Belongs to the TMEM129 family.</text>
</comment>
<dbReference type="PANTHER" id="PTHR31322">
    <property type="entry name" value="E3 UBIQUITIN-PROTEIN LIGASE TM129"/>
    <property type="match status" value="1"/>
</dbReference>
<keyword evidence="5 6" id="KW-0472">Membrane</keyword>
<dbReference type="InterPro" id="IPR018801">
    <property type="entry name" value="TM129"/>
</dbReference>
<evidence type="ECO:0008006" key="9">
    <source>
        <dbReference type="Google" id="ProtNLM"/>
    </source>
</evidence>
<evidence type="ECO:0000256" key="4">
    <source>
        <dbReference type="ARBA" id="ARBA00022989"/>
    </source>
</evidence>
<keyword evidence="4 6" id="KW-1133">Transmembrane helix</keyword>
<sequence>MELGVPLQELIFCLGFSLVTFLLIAFPPQEFISAGATIPSIFHFIVGDENLDFVRFHLRRTVLTMVIHISMIPGCFGALHFNGSAEIFTANPKTAIQFVAYAVVLFAIAAYSYVFYLSQNAYFHHPLMRNLRKFSGNVDQIVRSVNSESRSLANLYVRLVGYTRLLITESWVIKVSNYTVTFIPTSNVEVQAIEAHMAPCPPLHGGAVQFVNVLFKSNLHNIEFSVRVNSVLLTDIRERIDRPIQVADDVVLYRTISDRFVSAFADVVNRNPPLLLSDRAFGDLELCLGCSSSSANVKLSKHCLDVPHEHPNCEDCQCRPMWCVTCMARVFAAKQNKDNTETWLSGKANCPTCRSVFCVLDVCLIEQS</sequence>
<feature type="transmembrane region" description="Helical" evidence="6">
    <location>
        <begin position="95"/>
        <end position="118"/>
    </location>
</feature>
<evidence type="ECO:0000256" key="1">
    <source>
        <dbReference type="ARBA" id="ARBA00004141"/>
    </source>
</evidence>
<dbReference type="GO" id="GO:0016020">
    <property type="term" value="C:membrane"/>
    <property type="evidence" value="ECO:0007669"/>
    <property type="project" value="UniProtKB-SubCell"/>
</dbReference>
<dbReference type="Pfam" id="PF10272">
    <property type="entry name" value="Tmpp129"/>
    <property type="match status" value="1"/>
</dbReference>
<dbReference type="GO" id="GO:0005783">
    <property type="term" value="C:endoplasmic reticulum"/>
    <property type="evidence" value="ECO:0007669"/>
    <property type="project" value="TreeGrafter"/>
</dbReference>
<comment type="subcellular location">
    <subcellularLocation>
        <location evidence="1">Membrane</location>
        <topology evidence="1">Multi-pass membrane protein</topology>
    </subcellularLocation>
</comment>
<evidence type="ECO:0000313" key="7">
    <source>
        <dbReference type="EMBL" id="KAK0396376.1"/>
    </source>
</evidence>